<accession>A0AA38XZJ0</accession>
<proteinExistence type="predicted"/>
<dbReference type="InterPro" id="IPR013149">
    <property type="entry name" value="ADH-like_C"/>
</dbReference>
<evidence type="ECO:0000256" key="1">
    <source>
        <dbReference type="ARBA" id="ARBA00001947"/>
    </source>
</evidence>
<reference evidence="5" key="1">
    <citation type="submission" date="2022-10" db="EMBL/GenBank/DDBJ databases">
        <title>Culturing micro-colonial fungi from biological soil crusts in the Mojave desert and describing Neophaeococcomyces mojavensis, and introducing the new genera and species Taxawa tesnikishii.</title>
        <authorList>
            <person name="Kurbessoian T."/>
            <person name="Stajich J.E."/>
        </authorList>
    </citation>
    <scope>NUCLEOTIDE SEQUENCE</scope>
    <source>
        <strain evidence="5">TK_35</strain>
    </source>
</reference>
<evidence type="ECO:0000313" key="6">
    <source>
        <dbReference type="Proteomes" id="UP001172681"/>
    </source>
</evidence>
<dbReference type="SUPFAM" id="SSF50129">
    <property type="entry name" value="GroES-like"/>
    <property type="match status" value="1"/>
</dbReference>
<comment type="caution">
    <text evidence="5">The sequence shown here is derived from an EMBL/GenBank/DDBJ whole genome shotgun (WGS) entry which is preliminary data.</text>
</comment>
<dbReference type="Gene3D" id="3.90.180.10">
    <property type="entry name" value="Medium-chain alcohol dehydrogenases, catalytic domain"/>
    <property type="match status" value="2"/>
</dbReference>
<dbReference type="GO" id="GO:0046872">
    <property type="term" value="F:metal ion binding"/>
    <property type="evidence" value="ECO:0007669"/>
    <property type="project" value="UniProtKB-KW"/>
</dbReference>
<comment type="cofactor">
    <cofactor evidence="1">
        <name>Zn(2+)</name>
        <dbReference type="ChEBI" id="CHEBI:29105"/>
    </cofactor>
</comment>
<evidence type="ECO:0000256" key="3">
    <source>
        <dbReference type="ARBA" id="ARBA00022833"/>
    </source>
</evidence>
<dbReference type="InterPro" id="IPR011032">
    <property type="entry name" value="GroES-like_sf"/>
</dbReference>
<name>A0AA38XZJ0_9EURO</name>
<keyword evidence="6" id="KW-1185">Reference proteome</keyword>
<feature type="domain" description="Alcohol dehydrogenase-like C-terminal" evidence="4">
    <location>
        <begin position="112"/>
        <end position="236"/>
    </location>
</feature>
<dbReference type="SUPFAM" id="SSF51735">
    <property type="entry name" value="NAD(P)-binding Rossmann-fold domains"/>
    <property type="match status" value="1"/>
</dbReference>
<evidence type="ECO:0000313" key="5">
    <source>
        <dbReference type="EMBL" id="KAJ9628286.1"/>
    </source>
</evidence>
<evidence type="ECO:0000256" key="2">
    <source>
        <dbReference type="ARBA" id="ARBA00022723"/>
    </source>
</evidence>
<dbReference type="Proteomes" id="UP001172681">
    <property type="component" value="Unassembled WGS sequence"/>
</dbReference>
<gene>
    <name evidence="5" type="ORF">H2204_009403</name>
</gene>
<dbReference type="PANTHER" id="PTHR42813:SF2">
    <property type="entry name" value="DEHYDROGENASE, ZINC-CONTAINING, PUTATIVE (AFU_ORTHOLOGUE AFUA_2G02810)-RELATED"/>
    <property type="match status" value="1"/>
</dbReference>
<organism evidence="5 6">
    <name type="scientific">Knufia peltigerae</name>
    <dbReference type="NCBI Taxonomy" id="1002370"/>
    <lineage>
        <taxon>Eukaryota</taxon>
        <taxon>Fungi</taxon>
        <taxon>Dikarya</taxon>
        <taxon>Ascomycota</taxon>
        <taxon>Pezizomycotina</taxon>
        <taxon>Eurotiomycetes</taxon>
        <taxon>Chaetothyriomycetidae</taxon>
        <taxon>Chaetothyriales</taxon>
        <taxon>Trichomeriaceae</taxon>
        <taxon>Knufia</taxon>
    </lineage>
</organism>
<sequence length="277" mass="30071">MECWFCRHGYTNRCIHGKSFGSLGFDGGQAEYVRVPFADGTLQPAPTSVADELLIMMCDIFPTGYYGAARAIQYFETQTRELDAINARTDDGGMFEAQRLQGCVFVCLGCGPVGLCSILTCLTKGVGTVFAVDAVDDRLAEAERWGAIPLKLGRDDVKAKVLEATDGRGADAVIELVGNAKALKSAFELVRPAGCLSSIGFHQGEVPFTALEAYSKNLNINMGRAPARRVFNDALDVLIANADKVREFVTHKLPVSEAAKGYEIFEKQQARKVVLVF</sequence>
<dbReference type="Gene3D" id="3.40.50.720">
    <property type="entry name" value="NAD(P)-binding Rossmann-like Domain"/>
    <property type="match status" value="1"/>
</dbReference>
<dbReference type="EMBL" id="JAPDRN010000073">
    <property type="protein sequence ID" value="KAJ9628286.1"/>
    <property type="molecule type" value="Genomic_DNA"/>
</dbReference>
<keyword evidence="2" id="KW-0479">Metal-binding</keyword>
<keyword evidence="3" id="KW-0862">Zinc</keyword>
<evidence type="ECO:0000259" key="4">
    <source>
        <dbReference type="Pfam" id="PF00107"/>
    </source>
</evidence>
<dbReference type="Pfam" id="PF00107">
    <property type="entry name" value="ADH_zinc_N"/>
    <property type="match status" value="1"/>
</dbReference>
<dbReference type="PANTHER" id="PTHR42813">
    <property type="entry name" value="ZINC-TYPE ALCOHOL DEHYDROGENASE-LIKE"/>
    <property type="match status" value="1"/>
</dbReference>
<dbReference type="AlphaFoldDB" id="A0AA38XZJ0"/>
<protein>
    <recommendedName>
        <fullName evidence="4">Alcohol dehydrogenase-like C-terminal domain-containing protein</fullName>
    </recommendedName>
</protein>
<dbReference type="InterPro" id="IPR036291">
    <property type="entry name" value="NAD(P)-bd_dom_sf"/>
</dbReference>